<feature type="region of interest" description="Disordered" evidence="1">
    <location>
        <begin position="198"/>
        <end position="222"/>
    </location>
</feature>
<dbReference type="VEuPathDB" id="TriTrypDB:TcBrA4_0131700"/>
<dbReference type="InterPro" id="IPR048732">
    <property type="entry name" value="CFA69"/>
</dbReference>
<dbReference type="VEuPathDB" id="TriTrypDB:Tc_MARK_3336"/>
<dbReference type="Proteomes" id="UP000246078">
    <property type="component" value="Unassembled WGS sequence"/>
</dbReference>
<feature type="region of interest" description="Disordered" evidence="1">
    <location>
        <begin position="260"/>
        <end position="289"/>
    </location>
</feature>
<dbReference type="VEuPathDB" id="TriTrypDB:TcCL_NonESM07217"/>
<protein>
    <submittedName>
        <fullName evidence="2">Uncharacterized protein</fullName>
    </submittedName>
</protein>
<dbReference type="Gene3D" id="1.25.10.10">
    <property type="entry name" value="Leucine-rich Repeat Variant"/>
    <property type="match status" value="1"/>
</dbReference>
<dbReference type="PANTHER" id="PTHR14716:SF0">
    <property type="entry name" value="CILIA- AND FLAGELLA-ASSOCIATED PROTEIN 69"/>
    <property type="match status" value="1"/>
</dbReference>
<name>A0A2V2XEB1_TRYCR</name>
<dbReference type="VEuPathDB" id="TriTrypDB:TcCLB.504105.200"/>
<sequence>MRAVRDEEKRHTAEVPAPLRICEIGSEVLVTALTKQQLQSPKCRSDNAELTVSCAISEVLNSGVQSSRPTLDAHLYLRRRVSEIVHQIRGASSAHHFYRHVVEIDELLRCDAPMGFTPSMVLAGVSDILYLLSDAVEKGYLPYPMESSTSTVRALAPVRRGPVATETIRRGLNAVPPATTMGAAASFFTPPMEEIEERKKPRSCIASKSAARARGKNDTGGGEMAADDLLPFLPPLLHRSASPKPMAALPGSTEDEVAISAGTDGRRRPTVRLQSQQSKVRPCDKVARSRKRIGTRMSTTSSAVVGATQSLTCLSLLPEKQQQQEQTERSEHELSHGSLAPHIPILRDIPSALQALLYHCALPLVCLTPEDQRQRATAVHTLASAMASMLRVKLEPVNANLSVYPTVTAEVNKSVDEVDHNKGCEQKMNASEINFQEISLGIRRAALSSLNALMTHLDAEELTCVNQHFASRDKKRYETTDAARLLHATSGGKRYQVGVTNGQAFENTSIPKNSQGPGSGSSMDQIIRSVDSYVKPPRESSGKGRVQRTEPMSVYNGAVALDAFLPLLERWTIILRADVPENALLDSSRLFYHHPALVQAGGMEKREEEEEKNNMVVALTTAFDDGISPSLQRNSEGFFVFVSKTRMADVDAEEIYLLLRVCFHLSTYKQHALYLIAPDESSNATYTSLAVLLCLTMARCAEGDKCLSLCVEFLWNLLEVVPEETVSAILQHGIQSEASKRYEKGRPLSSLSACESLLYCFIQILLTGYRIRQRELRNDMVLLFTMILKTDTAVLIKKKETLQKSAGAAAYTPLPRSTIYAINAFATTIFDMVCGPELGVNGKTAQMAQRPAETFLRYHTALSPTTRVENLQFKLLGWRMLETFHEWQKARLILEYLCCGNACETRDVVVDDNANGHDGVGEQGNADDTLVFDVCRHGFINVLLLYVDLMCSEEAVVTWTREELLTLQKEAWFVLLGLMESAVLSSFSFSHDDKERSNMSLLALPASAVNSMREEEVVAKLPLVKADTQFIAAGGIQCALHYIRDVTTRDAEEMMCLAVDVLSVLSRHPEHRSKMLAATTVTSPSTSSPTESDPLLLLVILHVIEKAFQRGSPVEVLPSTLALTRADTNSKRLMHSRNTHHLGGIGSTRSGAGNGHSLMRRKGKSEHSQHRVETAMKPSFTVAESKIISESNGNGKHCCTAFETDVVTQCLSLLSNVVVGKKSEISMTQQAFLSLGGVPLILSLVRNLLAAFCSNSFFSSNGSGGRNELLLAVLGCFRAFILGNEVAQRQFVHEDGVHVLLSLIAVFVGWWQGNSMKIHDASAADDISLLAPTLTILADLLHESKEAQEAFLQWSTYKMQSPKDMEDSGCTNATQLLLRLWEEEEEEENLAQITMDTPPKGFVNWGDNIEDNDPFNMGDSEKGVVTDVPEEKKKRLSNDRAEPVAGRRDLLAKEVDKSYGDCNEPVVLPILHSDRWGLGLIGIHDRNSVKTELQNRHKELEDVDLEEVHSGTAPNAMTQRARRRLAASLHGVLGMHAKVYACLAAVGFVRLIHVKTSAVERVKLLHAAALPSLCEDEVWGAIAELVDLHNDAVVLPLQKDGNDQGDGETETPPRRDFLVNPIIPDSYQLVKVLLDVEARATELKHLSKVCIHTHIAQWDEATQRFLLSRLRQGTESVNLTTLVQQARTRDNPSSLGRTGSILDHVMSRVGQHETRHVEPLAASSSLPMGTVTGSGKFSTSRLTLLEKRRKRDSMIRNSFRRSQFAGLEGKLPADKEM</sequence>
<dbReference type="VEuPathDB" id="TriTrypDB:C3747_14g225"/>
<dbReference type="VEuPathDB" id="TriTrypDB:TcG_04938"/>
<dbReference type="VEuPathDB" id="TriTrypDB:C4B63_47g81"/>
<evidence type="ECO:0000256" key="1">
    <source>
        <dbReference type="SAM" id="MobiDB-lite"/>
    </source>
</evidence>
<dbReference type="VEuPathDB" id="TriTrypDB:BCY84_15376"/>
<dbReference type="EMBL" id="PRFC01000014">
    <property type="protein sequence ID" value="PWV18299.1"/>
    <property type="molecule type" value="Genomic_DNA"/>
</dbReference>
<dbReference type="InterPro" id="IPR011989">
    <property type="entry name" value="ARM-like"/>
</dbReference>
<accession>A0A2V2XEB1</accession>
<reference evidence="2 3" key="1">
    <citation type="journal article" date="2018" name="Microb. Genom.">
        <title>Expanding an expanded genome: long-read sequencing of Trypanosoma cruzi.</title>
        <authorList>
            <person name="Berna L."/>
            <person name="Rodriguez M."/>
            <person name="Chiribao M.L."/>
            <person name="Parodi-Talice A."/>
            <person name="Pita S."/>
            <person name="Rijo G."/>
            <person name="Alvarez-Valin F."/>
            <person name="Robello C."/>
        </authorList>
    </citation>
    <scope>NUCLEOTIDE SEQUENCE [LARGE SCALE GENOMIC DNA]</scope>
    <source>
        <strain evidence="2 3">TCC</strain>
    </source>
</reference>
<dbReference type="VEuPathDB" id="TriTrypDB:TCDM_04075"/>
<dbReference type="OrthoDB" id="191673at2759"/>
<gene>
    <name evidence="2" type="ORF">C3747_14g225</name>
</gene>
<organism evidence="2 3">
    <name type="scientific">Trypanosoma cruzi</name>
    <dbReference type="NCBI Taxonomy" id="5693"/>
    <lineage>
        <taxon>Eukaryota</taxon>
        <taxon>Discoba</taxon>
        <taxon>Euglenozoa</taxon>
        <taxon>Kinetoplastea</taxon>
        <taxon>Metakinetoplastina</taxon>
        <taxon>Trypanosomatida</taxon>
        <taxon>Trypanosomatidae</taxon>
        <taxon>Trypanosoma</taxon>
        <taxon>Schizotrypanum</taxon>
    </lineage>
</organism>
<dbReference type="VEuPathDB" id="TriTrypDB:TCSYLVIO_004538"/>
<feature type="region of interest" description="Disordered" evidence="1">
    <location>
        <begin position="1138"/>
        <end position="1172"/>
    </location>
</feature>
<dbReference type="VEuPathDB" id="TriTrypDB:ECC02_005256"/>
<feature type="region of interest" description="Disordered" evidence="1">
    <location>
        <begin position="1414"/>
        <end position="1441"/>
    </location>
</feature>
<dbReference type="InterPro" id="IPR016024">
    <property type="entry name" value="ARM-type_fold"/>
</dbReference>
<dbReference type="PANTHER" id="PTHR14716">
    <property type="entry name" value="CILIA- AND FLAGELLA-ASSOCIATED PROTEIN 69"/>
    <property type="match status" value="1"/>
</dbReference>
<dbReference type="SUPFAM" id="SSF48371">
    <property type="entry name" value="ARM repeat"/>
    <property type="match status" value="1"/>
</dbReference>
<proteinExistence type="predicted"/>
<evidence type="ECO:0000313" key="2">
    <source>
        <dbReference type="EMBL" id="PWV18299.1"/>
    </source>
</evidence>
<feature type="compositionally biased region" description="Basic and acidic residues" evidence="1">
    <location>
        <begin position="1419"/>
        <end position="1441"/>
    </location>
</feature>
<dbReference type="VEuPathDB" id="TriTrypDB:TcCLB.503697.100"/>
<comment type="caution">
    <text evidence="2">The sequence shown here is derived from an EMBL/GenBank/DDBJ whole genome shotgun (WGS) entry which is preliminary data.</text>
</comment>
<evidence type="ECO:0000313" key="3">
    <source>
        <dbReference type="Proteomes" id="UP000246078"/>
    </source>
</evidence>